<dbReference type="STRING" id="436010.A0A166TM29"/>
<dbReference type="GO" id="GO:0003677">
    <property type="term" value="F:DNA binding"/>
    <property type="evidence" value="ECO:0007669"/>
    <property type="project" value="InterPro"/>
</dbReference>
<dbReference type="Pfam" id="PF04082">
    <property type="entry name" value="Fungal_trans"/>
    <property type="match status" value="1"/>
</dbReference>
<feature type="region of interest" description="Disordered" evidence="4">
    <location>
        <begin position="753"/>
        <end position="824"/>
    </location>
</feature>
<feature type="region of interest" description="Disordered" evidence="4">
    <location>
        <begin position="847"/>
        <end position="959"/>
    </location>
</feature>
<dbReference type="CDD" id="cd12148">
    <property type="entry name" value="fungal_TF_MHR"/>
    <property type="match status" value="1"/>
</dbReference>
<name>A0A166TM29_9AGAM</name>
<dbReference type="PROSITE" id="PS00463">
    <property type="entry name" value="ZN2_CY6_FUNGAL_1"/>
    <property type="match status" value="1"/>
</dbReference>
<feature type="compositionally biased region" description="Basic and acidic residues" evidence="4">
    <location>
        <begin position="758"/>
        <end position="767"/>
    </location>
</feature>
<keyword evidence="2" id="KW-0479">Metal-binding</keyword>
<proteinExistence type="predicted"/>
<feature type="compositionally biased region" description="Polar residues" evidence="4">
    <location>
        <begin position="914"/>
        <end position="947"/>
    </location>
</feature>
<evidence type="ECO:0000256" key="4">
    <source>
        <dbReference type="SAM" id="MobiDB-lite"/>
    </source>
</evidence>
<dbReference type="InterPro" id="IPR007219">
    <property type="entry name" value="XnlR_reg_dom"/>
</dbReference>
<dbReference type="GO" id="GO:0000981">
    <property type="term" value="F:DNA-binding transcription factor activity, RNA polymerase II-specific"/>
    <property type="evidence" value="ECO:0007669"/>
    <property type="project" value="InterPro"/>
</dbReference>
<dbReference type="InterPro" id="IPR050613">
    <property type="entry name" value="Sec_Metabolite_Reg"/>
</dbReference>
<dbReference type="AlphaFoldDB" id="A0A166TM29"/>
<feature type="compositionally biased region" description="Polar residues" evidence="4">
    <location>
        <begin position="1004"/>
        <end position="1013"/>
    </location>
</feature>
<comment type="subcellular location">
    <subcellularLocation>
        <location evidence="1">Nucleus</location>
    </subcellularLocation>
</comment>
<feature type="domain" description="Zn(2)-C6 fungal-type" evidence="5">
    <location>
        <begin position="34"/>
        <end position="65"/>
    </location>
</feature>
<evidence type="ECO:0000313" key="6">
    <source>
        <dbReference type="EMBL" id="KZP30764.1"/>
    </source>
</evidence>
<dbReference type="InterPro" id="IPR036864">
    <property type="entry name" value="Zn2-C6_fun-type_DNA-bd_sf"/>
</dbReference>
<keyword evidence="7" id="KW-1185">Reference proteome</keyword>
<feature type="compositionally biased region" description="Polar residues" evidence="4">
    <location>
        <begin position="1"/>
        <end position="25"/>
    </location>
</feature>
<organism evidence="6 7">
    <name type="scientific">Athelia psychrophila</name>
    <dbReference type="NCBI Taxonomy" id="1759441"/>
    <lineage>
        <taxon>Eukaryota</taxon>
        <taxon>Fungi</taxon>
        <taxon>Dikarya</taxon>
        <taxon>Basidiomycota</taxon>
        <taxon>Agaricomycotina</taxon>
        <taxon>Agaricomycetes</taxon>
        <taxon>Agaricomycetidae</taxon>
        <taxon>Atheliales</taxon>
        <taxon>Atheliaceae</taxon>
        <taxon>Athelia</taxon>
    </lineage>
</organism>
<evidence type="ECO:0000256" key="1">
    <source>
        <dbReference type="ARBA" id="ARBA00004123"/>
    </source>
</evidence>
<dbReference type="SUPFAM" id="SSF57701">
    <property type="entry name" value="Zn2/Cys6 DNA-binding domain"/>
    <property type="match status" value="1"/>
</dbReference>
<evidence type="ECO:0000259" key="5">
    <source>
        <dbReference type="PROSITE" id="PS50048"/>
    </source>
</evidence>
<dbReference type="EMBL" id="KV417492">
    <property type="protein sequence ID" value="KZP30764.1"/>
    <property type="molecule type" value="Genomic_DNA"/>
</dbReference>
<dbReference type="OrthoDB" id="4934715at2759"/>
<evidence type="ECO:0000256" key="3">
    <source>
        <dbReference type="ARBA" id="ARBA00023242"/>
    </source>
</evidence>
<dbReference type="InterPro" id="IPR001138">
    <property type="entry name" value="Zn2Cys6_DnaBD"/>
</dbReference>
<gene>
    <name evidence="6" type="ORF">FIBSPDRAFT_814544</name>
</gene>
<feature type="compositionally biased region" description="Polar residues" evidence="4">
    <location>
        <begin position="1025"/>
        <end position="1034"/>
    </location>
</feature>
<feature type="compositionally biased region" description="Polar residues" evidence="4">
    <location>
        <begin position="347"/>
        <end position="361"/>
    </location>
</feature>
<evidence type="ECO:0000313" key="7">
    <source>
        <dbReference type="Proteomes" id="UP000076532"/>
    </source>
</evidence>
<reference evidence="6 7" key="1">
    <citation type="journal article" date="2016" name="Mol. Biol. Evol.">
        <title>Comparative Genomics of Early-Diverging Mushroom-Forming Fungi Provides Insights into the Origins of Lignocellulose Decay Capabilities.</title>
        <authorList>
            <person name="Nagy L.G."/>
            <person name="Riley R."/>
            <person name="Tritt A."/>
            <person name="Adam C."/>
            <person name="Daum C."/>
            <person name="Floudas D."/>
            <person name="Sun H."/>
            <person name="Yadav J.S."/>
            <person name="Pangilinan J."/>
            <person name="Larsson K.H."/>
            <person name="Matsuura K."/>
            <person name="Barry K."/>
            <person name="Labutti K."/>
            <person name="Kuo R."/>
            <person name="Ohm R.A."/>
            <person name="Bhattacharya S.S."/>
            <person name="Shirouzu T."/>
            <person name="Yoshinaga Y."/>
            <person name="Martin F.M."/>
            <person name="Grigoriev I.V."/>
            <person name="Hibbett D.S."/>
        </authorList>
    </citation>
    <scope>NUCLEOTIDE SEQUENCE [LARGE SCALE GENOMIC DNA]</scope>
    <source>
        <strain evidence="6 7">CBS 109695</strain>
    </source>
</reference>
<dbReference type="SMART" id="SM00066">
    <property type="entry name" value="GAL4"/>
    <property type="match status" value="1"/>
</dbReference>
<feature type="compositionally biased region" description="Basic and acidic residues" evidence="4">
    <location>
        <begin position="101"/>
        <end position="112"/>
    </location>
</feature>
<dbReference type="GO" id="GO:0005634">
    <property type="term" value="C:nucleus"/>
    <property type="evidence" value="ECO:0007669"/>
    <property type="project" value="UniProtKB-SubCell"/>
</dbReference>
<sequence length="1034" mass="110294">MDSIGSTPVSQGSHNQSQSAPSSGPQVRARITVVCGECKRLKLKCDRKTPCGSCQKRDTVPRCVYSAAAAEKVDLHSLNNRVSALESQMAEVHSGPQHTHSNQDQDRGHDQNHPQNRSHSHGQNHNSGCSSDDGPLIALGPNGVSVLVPSSEDATQLWLNMLNLSPNLTTIAVSSSSPIKSEPSDTPAPGSSISHSKPPALLAPHPSLYYTNFPHATEEPQISPELVQLYLPPAPSRARLWAAACSVLAAHPGVLPFPEQWKERVDAMFKWADTTGGSGGGGAGGDKRSEAARILLFKPQSSGSVAAGQRPTVSFYAATAAVFALGAQALGGAPSAPARPSKKSAGGPSNSKRSKAANGNGSPAPELKLSVDGTSPAALLALSEQASDLCERSCAGAHDLDYVTALQVRALCMLCDNAKERAARVHGRVYSLVGQMVCVARMMGLGRDASEGSGGEARWTTWEEEVRRRVWWGVFLWDLHISDSLGHPPLIADNTFTTRLPTAVDEAAFGPSSSAVPEPREDDHAAGFFPVKIRLAKLVKRTKASLFREADAEPLSIDDAFACHTDVKHFLDNLPPAFHLDGPADIAQRCELAMTAQRLILQIYLPFLRAPHANTAGHSHATVEAVQAAHGIVQASQQLHSSSAPSKAVVMEGYQYGQALFGAAVVCAHAVTGDANAIWAREGLADVRTALELLRGIGGGEAVRVVEVLLAKVEASVAGTGTVAGLKRKRGDTEDEAMEMPVGFCLPYAGPGVAISSETRDEPDSPRPETPLVEVRPSHSPGVDRRPPTGDKTKGKSKEKKVTHPSHGVRKRSAEDGPPYMRDKLEGSISATVSSTSVSEVELRLPSATPAPGNQFAYPMSAGHETPAYDQPLSADLMPPPPSEYHVPFVTQPLRPFSADHGPHQGYSPVPMDPSQTNFQNPSSSPASYDTGSSGQSPSSAGFNPNAAQGFMSRPDHYPAQVYPQSYEVNHHQPISLHVDGMGGPPHVQYEDQKPYSVAPQYQPYDQSQNRSWDQGHDSQQQQQFWPQNGFYQT</sequence>
<dbReference type="SMART" id="SM00906">
    <property type="entry name" value="Fungal_trans"/>
    <property type="match status" value="1"/>
</dbReference>
<feature type="compositionally biased region" description="Basic and acidic residues" evidence="4">
    <location>
        <begin position="782"/>
        <end position="802"/>
    </location>
</feature>
<keyword evidence="3" id="KW-0539">Nucleus</keyword>
<feature type="region of interest" description="Disordered" evidence="4">
    <location>
        <begin position="333"/>
        <end position="369"/>
    </location>
</feature>
<dbReference type="Pfam" id="PF00172">
    <property type="entry name" value="Zn_clus"/>
    <property type="match status" value="1"/>
</dbReference>
<dbReference type="Proteomes" id="UP000076532">
    <property type="component" value="Unassembled WGS sequence"/>
</dbReference>
<dbReference type="GO" id="GO:0006351">
    <property type="term" value="P:DNA-templated transcription"/>
    <property type="evidence" value="ECO:0007669"/>
    <property type="project" value="InterPro"/>
</dbReference>
<evidence type="ECO:0000256" key="2">
    <source>
        <dbReference type="ARBA" id="ARBA00022723"/>
    </source>
</evidence>
<feature type="region of interest" description="Disordered" evidence="4">
    <location>
        <begin position="975"/>
        <end position="1034"/>
    </location>
</feature>
<feature type="region of interest" description="Disordered" evidence="4">
    <location>
        <begin position="175"/>
        <end position="196"/>
    </location>
</feature>
<protein>
    <recommendedName>
        <fullName evidence="5">Zn(2)-C6 fungal-type domain-containing protein</fullName>
    </recommendedName>
</protein>
<dbReference type="CDD" id="cd00067">
    <property type="entry name" value="GAL4"/>
    <property type="match status" value="1"/>
</dbReference>
<dbReference type="Gene3D" id="4.10.240.10">
    <property type="entry name" value="Zn(2)-C6 fungal-type DNA-binding domain"/>
    <property type="match status" value="1"/>
</dbReference>
<dbReference type="GO" id="GO:0008270">
    <property type="term" value="F:zinc ion binding"/>
    <property type="evidence" value="ECO:0007669"/>
    <property type="project" value="InterPro"/>
</dbReference>
<feature type="region of interest" description="Disordered" evidence="4">
    <location>
        <begin position="1"/>
        <end position="26"/>
    </location>
</feature>
<feature type="region of interest" description="Disordered" evidence="4">
    <location>
        <begin position="87"/>
        <end position="135"/>
    </location>
</feature>
<accession>A0A166TM29</accession>
<dbReference type="PANTHER" id="PTHR31001">
    <property type="entry name" value="UNCHARACTERIZED TRANSCRIPTIONAL REGULATORY PROTEIN"/>
    <property type="match status" value="1"/>
</dbReference>
<dbReference type="PROSITE" id="PS50048">
    <property type="entry name" value="ZN2_CY6_FUNGAL_2"/>
    <property type="match status" value="1"/>
</dbReference>